<dbReference type="PANTHER" id="PTHR45453:SF2">
    <property type="entry name" value="HISTIDINE KINASE"/>
    <property type="match status" value="1"/>
</dbReference>
<dbReference type="PANTHER" id="PTHR45453">
    <property type="entry name" value="PHOSPHATE REGULON SENSOR PROTEIN PHOR"/>
    <property type="match status" value="1"/>
</dbReference>
<evidence type="ECO:0000256" key="2">
    <source>
        <dbReference type="ARBA" id="ARBA00004651"/>
    </source>
</evidence>
<dbReference type="SMART" id="SM00387">
    <property type="entry name" value="HATPase_c"/>
    <property type="match status" value="1"/>
</dbReference>
<dbReference type="InterPro" id="IPR003661">
    <property type="entry name" value="HisK_dim/P_dom"/>
</dbReference>
<gene>
    <name evidence="14" type="ORF">FM121_08400</name>
</gene>
<evidence type="ECO:0000313" key="14">
    <source>
        <dbReference type="EMBL" id="SLM86094.1"/>
    </source>
</evidence>
<dbReference type="Pfam" id="PF02518">
    <property type="entry name" value="HATPase_c"/>
    <property type="match status" value="1"/>
</dbReference>
<dbReference type="SMART" id="SM00388">
    <property type="entry name" value="HisKA"/>
    <property type="match status" value="1"/>
</dbReference>
<evidence type="ECO:0000313" key="15">
    <source>
        <dbReference type="Proteomes" id="UP000195918"/>
    </source>
</evidence>
<evidence type="ECO:0000259" key="13">
    <source>
        <dbReference type="PROSITE" id="PS50109"/>
    </source>
</evidence>
<dbReference type="InterPro" id="IPR050351">
    <property type="entry name" value="BphY/WalK/GraS-like"/>
</dbReference>
<keyword evidence="9 12" id="KW-1133">Transmembrane helix</keyword>
<evidence type="ECO:0000256" key="1">
    <source>
        <dbReference type="ARBA" id="ARBA00000085"/>
    </source>
</evidence>
<keyword evidence="15" id="KW-1185">Reference proteome</keyword>
<dbReference type="InterPro" id="IPR004358">
    <property type="entry name" value="Sig_transdc_His_kin-like_C"/>
</dbReference>
<dbReference type="Pfam" id="PF00512">
    <property type="entry name" value="HisKA"/>
    <property type="match status" value="1"/>
</dbReference>
<dbReference type="Proteomes" id="UP000195918">
    <property type="component" value="Unassembled WGS sequence"/>
</dbReference>
<evidence type="ECO:0000256" key="4">
    <source>
        <dbReference type="ARBA" id="ARBA00022475"/>
    </source>
</evidence>
<dbReference type="OrthoDB" id="9780487at2"/>
<evidence type="ECO:0000256" key="11">
    <source>
        <dbReference type="ARBA" id="ARBA00023136"/>
    </source>
</evidence>
<evidence type="ECO:0000256" key="8">
    <source>
        <dbReference type="ARBA" id="ARBA00022777"/>
    </source>
</evidence>
<evidence type="ECO:0000256" key="12">
    <source>
        <dbReference type="SAM" id="Phobius"/>
    </source>
</evidence>
<dbReference type="EC" id="2.7.13.3" evidence="3"/>
<keyword evidence="6" id="KW-0808">Transferase</keyword>
<evidence type="ECO:0000256" key="9">
    <source>
        <dbReference type="ARBA" id="ARBA00022989"/>
    </source>
</evidence>
<evidence type="ECO:0000256" key="7">
    <source>
        <dbReference type="ARBA" id="ARBA00022692"/>
    </source>
</evidence>
<dbReference type="Gene3D" id="1.10.287.130">
    <property type="match status" value="1"/>
</dbReference>
<dbReference type="Gene3D" id="3.30.565.10">
    <property type="entry name" value="Histidine kinase-like ATPase, C-terminal domain"/>
    <property type="match status" value="1"/>
</dbReference>
<keyword evidence="10" id="KW-0902">Two-component regulatory system</keyword>
<name>A0A1X6WP58_9ENTE</name>
<evidence type="ECO:0000256" key="6">
    <source>
        <dbReference type="ARBA" id="ARBA00022679"/>
    </source>
</evidence>
<keyword evidence="4" id="KW-1003">Cell membrane</keyword>
<reference evidence="15" key="1">
    <citation type="submission" date="2017-02" db="EMBL/GenBank/DDBJ databases">
        <authorList>
            <person name="Dridi B."/>
        </authorList>
    </citation>
    <scope>NUCLEOTIDE SEQUENCE [LARGE SCALE GENOMIC DNA]</scope>
    <source>
        <strain evidence="15">bH819</strain>
    </source>
</reference>
<sequence>MIFINYLQDQIRLILLWFSFIALTGFILWLTPEVQFNLPSLIYIFLIGLVLLIFYLSFDYNKKKNWWQQLEINSEYAIDTPELVGASTKEELIYQEYFNEMHREHFLLLNEVKQQTEEQKDYIDSWVHEIKIPLASLNLITESIEDDISEKRFNQLRSNLKRMDDYVEQVLYYSRLDSFSKDYLINSYSLKKLVQSTIKQSADYFIVNNLSLVLEGEEYFVLTDEKWLQFILNQIISNAIKYTPNGGKIALTFSKNDRGVWLTISDDGIGIPTEDLQRIFDKGFTGKNGRNEETKSTGLGLYLAKSLAEKLGHHLYVESCVDKGTSFRILFPHLNYYADKDEKFML</sequence>
<dbReference type="GO" id="GO:0005886">
    <property type="term" value="C:plasma membrane"/>
    <property type="evidence" value="ECO:0007669"/>
    <property type="project" value="UniProtKB-SubCell"/>
</dbReference>
<dbReference type="CDD" id="cd00082">
    <property type="entry name" value="HisKA"/>
    <property type="match status" value="1"/>
</dbReference>
<dbReference type="EMBL" id="FWFD01000013">
    <property type="protein sequence ID" value="SLM86094.1"/>
    <property type="molecule type" value="Genomic_DNA"/>
</dbReference>
<keyword evidence="8 14" id="KW-0418">Kinase</keyword>
<dbReference type="GO" id="GO:0004721">
    <property type="term" value="F:phosphoprotein phosphatase activity"/>
    <property type="evidence" value="ECO:0007669"/>
    <property type="project" value="TreeGrafter"/>
</dbReference>
<dbReference type="SUPFAM" id="SSF55874">
    <property type="entry name" value="ATPase domain of HSP90 chaperone/DNA topoisomerase II/histidine kinase"/>
    <property type="match status" value="1"/>
</dbReference>
<dbReference type="PRINTS" id="PR00344">
    <property type="entry name" value="BCTRLSENSOR"/>
</dbReference>
<organism evidence="14 15">
    <name type="scientific">Vagococcus fluvialis bH819</name>
    <dbReference type="NCBI Taxonomy" id="1255619"/>
    <lineage>
        <taxon>Bacteria</taxon>
        <taxon>Bacillati</taxon>
        <taxon>Bacillota</taxon>
        <taxon>Bacilli</taxon>
        <taxon>Lactobacillales</taxon>
        <taxon>Enterococcaceae</taxon>
        <taxon>Vagococcus</taxon>
    </lineage>
</organism>
<dbReference type="GO" id="GO:0000155">
    <property type="term" value="F:phosphorelay sensor kinase activity"/>
    <property type="evidence" value="ECO:0007669"/>
    <property type="project" value="InterPro"/>
</dbReference>
<dbReference type="RefSeq" id="WP_086951728.1">
    <property type="nucleotide sequence ID" value="NZ_FWFD01000013.1"/>
</dbReference>
<feature type="transmembrane region" description="Helical" evidence="12">
    <location>
        <begin position="12"/>
        <end position="30"/>
    </location>
</feature>
<accession>A0A1X6WP58</accession>
<dbReference type="InterPro" id="IPR005467">
    <property type="entry name" value="His_kinase_dom"/>
</dbReference>
<dbReference type="PROSITE" id="PS50109">
    <property type="entry name" value="HIS_KIN"/>
    <property type="match status" value="1"/>
</dbReference>
<keyword evidence="11 12" id="KW-0472">Membrane</keyword>
<dbReference type="InterPro" id="IPR036097">
    <property type="entry name" value="HisK_dim/P_sf"/>
</dbReference>
<evidence type="ECO:0000256" key="10">
    <source>
        <dbReference type="ARBA" id="ARBA00023012"/>
    </source>
</evidence>
<proteinExistence type="predicted"/>
<dbReference type="AlphaFoldDB" id="A0A1X6WP58"/>
<feature type="domain" description="Histidine kinase" evidence="13">
    <location>
        <begin position="125"/>
        <end position="335"/>
    </location>
</feature>
<dbReference type="InterPro" id="IPR036890">
    <property type="entry name" value="HATPase_C_sf"/>
</dbReference>
<dbReference type="GO" id="GO:0016036">
    <property type="term" value="P:cellular response to phosphate starvation"/>
    <property type="evidence" value="ECO:0007669"/>
    <property type="project" value="TreeGrafter"/>
</dbReference>
<dbReference type="SUPFAM" id="SSF47384">
    <property type="entry name" value="Homodimeric domain of signal transducing histidine kinase"/>
    <property type="match status" value="1"/>
</dbReference>
<protein>
    <recommendedName>
        <fullName evidence="3">histidine kinase</fullName>
        <ecNumber evidence="3">2.7.13.3</ecNumber>
    </recommendedName>
</protein>
<comment type="subcellular location">
    <subcellularLocation>
        <location evidence="2">Cell membrane</location>
        <topology evidence="2">Multi-pass membrane protein</topology>
    </subcellularLocation>
</comment>
<comment type="catalytic activity">
    <reaction evidence="1">
        <text>ATP + protein L-histidine = ADP + protein N-phospho-L-histidine.</text>
        <dbReference type="EC" id="2.7.13.3"/>
    </reaction>
</comment>
<evidence type="ECO:0000256" key="3">
    <source>
        <dbReference type="ARBA" id="ARBA00012438"/>
    </source>
</evidence>
<keyword evidence="7 12" id="KW-0812">Transmembrane</keyword>
<keyword evidence="5" id="KW-0597">Phosphoprotein</keyword>
<dbReference type="InterPro" id="IPR003594">
    <property type="entry name" value="HATPase_dom"/>
</dbReference>
<feature type="transmembrane region" description="Helical" evidence="12">
    <location>
        <begin position="36"/>
        <end position="58"/>
    </location>
</feature>
<evidence type="ECO:0000256" key="5">
    <source>
        <dbReference type="ARBA" id="ARBA00022553"/>
    </source>
</evidence>